<organism evidence="1 2">
    <name type="scientific">Rugamonas fusca</name>
    <dbReference type="NCBI Taxonomy" id="2758568"/>
    <lineage>
        <taxon>Bacteria</taxon>
        <taxon>Pseudomonadati</taxon>
        <taxon>Pseudomonadota</taxon>
        <taxon>Betaproteobacteria</taxon>
        <taxon>Burkholderiales</taxon>
        <taxon>Oxalobacteraceae</taxon>
        <taxon>Telluria group</taxon>
        <taxon>Rugamonas</taxon>
    </lineage>
</organism>
<gene>
    <name evidence="1" type="ORF">H3H36_21325</name>
</gene>
<name>A0A7W2EL82_9BURK</name>
<proteinExistence type="predicted"/>
<dbReference type="RefSeq" id="WP_182220086.1">
    <property type="nucleotide sequence ID" value="NZ_JACEZS010000022.1"/>
</dbReference>
<evidence type="ECO:0000313" key="1">
    <source>
        <dbReference type="EMBL" id="MBA5607902.1"/>
    </source>
</evidence>
<sequence>MDARRSETAVPPAAYRELSDYLRQSGSTLTTTEAIVRALQHWMAAQRETRVPLQGYQWKCLFLPEGSQVRMRFGDTWHYAEVMGDEIMYRSRVVSPRQLTMAIAGDGRNAWRDLWIRRPGERDWTAAYLLRRRMEQQAIIPPASPMEAMRAAAGSMSDALKTALTLVNHVSLHAENQVERRLPKHRRVEDFMIDDCKRD</sequence>
<comment type="caution">
    <text evidence="1">The sequence shown here is derived from an EMBL/GenBank/DDBJ whole genome shotgun (WGS) entry which is preliminary data.</text>
</comment>
<reference evidence="1 2" key="1">
    <citation type="submission" date="2020-07" db="EMBL/GenBank/DDBJ databases">
        <title>Novel species isolated from subtropical streams in China.</title>
        <authorList>
            <person name="Lu H."/>
        </authorList>
    </citation>
    <scope>NUCLEOTIDE SEQUENCE [LARGE SCALE GENOMIC DNA]</scope>
    <source>
        <strain evidence="1 2">FT3S</strain>
    </source>
</reference>
<accession>A0A7W2EL82</accession>
<dbReference type="Proteomes" id="UP000566711">
    <property type="component" value="Unassembled WGS sequence"/>
</dbReference>
<dbReference type="EMBL" id="JACEZS010000022">
    <property type="protein sequence ID" value="MBA5607902.1"/>
    <property type="molecule type" value="Genomic_DNA"/>
</dbReference>
<evidence type="ECO:0000313" key="2">
    <source>
        <dbReference type="Proteomes" id="UP000566711"/>
    </source>
</evidence>
<protein>
    <submittedName>
        <fullName evidence="1">Uncharacterized protein</fullName>
    </submittedName>
</protein>
<keyword evidence="2" id="KW-1185">Reference proteome</keyword>
<dbReference type="AlphaFoldDB" id="A0A7W2EL82"/>